<evidence type="ECO:0000313" key="4">
    <source>
        <dbReference type="Proteomes" id="UP001597418"/>
    </source>
</evidence>
<dbReference type="PANTHER" id="PTHR12598:SF0">
    <property type="entry name" value="COPPER HOMEOSTASIS PROTEIN CUTC HOMOLOG"/>
    <property type="match status" value="1"/>
</dbReference>
<keyword evidence="2" id="KW-0963">Cytoplasm</keyword>
<gene>
    <name evidence="2" type="primary">cutC</name>
    <name evidence="3" type="ORF">ACFSQ6_11440</name>
</gene>
<dbReference type="Proteomes" id="UP001597418">
    <property type="component" value="Unassembled WGS sequence"/>
</dbReference>
<reference evidence="4" key="1">
    <citation type="journal article" date="2019" name="Int. J. Syst. Evol. Microbiol.">
        <title>The Global Catalogue of Microorganisms (GCM) 10K type strain sequencing project: providing services to taxonomists for standard genome sequencing and annotation.</title>
        <authorList>
            <consortium name="The Broad Institute Genomics Platform"/>
            <consortium name="The Broad Institute Genome Sequencing Center for Infectious Disease"/>
            <person name="Wu L."/>
            <person name="Ma J."/>
        </authorList>
    </citation>
    <scope>NUCLEOTIDE SEQUENCE [LARGE SCALE GENOMIC DNA]</scope>
    <source>
        <strain evidence="4">KCTC 42247</strain>
    </source>
</reference>
<evidence type="ECO:0000256" key="2">
    <source>
        <dbReference type="HAMAP-Rule" id="MF_00795"/>
    </source>
</evidence>
<accession>A0ABW5UDJ9</accession>
<comment type="similarity">
    <text evidence="1 2">Belongs to the CutC family.</text>
</comment>
<dbReference type="Gene3D" id="3.20.20.380">
    <property type="entry name" value="Copper homeostasis (CutC) domain"/>
    <property type="match status" value="1"/>
</dbReference>
<sequence length="252" mass="27648">MGTQNKIGNYILEICSSSPTSAIAAQRGGASRVELCQSLESGGITPSPTQIRLTRAQLSIGIFVLIRPRSGNFVYSDVEVQEMIGDIEFCKEVGCDGVVVGILDRDGKVDMPRMTKLVQVARPMQVVFHRAFDLCAEPRKALESIIELGCDRILTSGQQETALEGKALLRELISQAAGRIEIMPGAGVDEHNIVEILKYTNAYSIHSSAKIVEKSSVQHLNTSIQSMNENMIFTSQERTAKLVQQLQLLTKR</sequence>
<comment type="caution">
    <text evidence="2">Once thought to be involved in copper homeostasis, experiments in E.coli have shown this is not the case.</text>
</comment>
<dbReference type="EMBL" id="JBHUMB010000014">
    <property type="protein sequence ID" value="MFD2744004.1"/>
    <property type="molecule type" value="Genomic_DNA"/>
</dbReference>
<organism evidence="3 4">
    <name type="scientific">Sphingobacterium populi</name>
    <dbReference type="NCBI Taxonomy" id="1812824"/>
    <lineage>
        <taxon>Bacteria</taxon>
        <taxon>Pseudomonadati</taxon>
        <taxon>Bacteroidota</taxon>
        <taxon>Sphingobacteriia</taxon>
        <taxon>Sphingobacteriales</taxon>
        <taxon>Sphingobacteriaceae</taxon>
        <taxon>Sphingobacterium</taxon>
    </lineage>
</organism>
<evidence type="ECO:0000256" key="1">
    <source>
        <dbReference type="ARBA" id="ARBA00007768"/>
    </source>
</evidence>
<dbReference type="HAMAP" id="MF_00795">
    <property type="entry name" value="CutC"/>
    <property type="match status" value="1"/>
</dbReference>
<keyword evidence="4" id="KW-1185">Reference proteome</keyword>
<comment type="caution">
    <text evidence="3">The sequence shown here is derived from an EMBL/GenBank/DDBJ whole genome shotgun (WGS) entry which is preliminary data.</text>
</comment>
<name>A0ABW5UDJ9_9SPHI</name>
<dbReference type="PANTHER" id="PTHR12598">
    <property type="entry name" value="COPPER HOMEOSTASIS PROTEIN CUTC"/>
    <property type="match status" value="1"/>
</dbReference>
<evidence type="ECO:0000313" key="3">
    <source>
        <dbReference type="EMBL" id="MFD2744004.1"/>
    </source>
</evidence>
<comment type="subcellular location">
    <subcellularLocation>
        <location evidence="2">Cytoplasm</location>
    </subcellularLocation>
</comment>
<dbReference type="Pfam" id="PF03932">
    <property type="entry name" value="CutC"/>
    <property type="match status" value="1"/>
</dbReference>
<dbReference type="RefSeq" id="WP_231863064.1">
    <property type="nucleotide sequence ID" value="NZ_JBHUMB010000014.1"/>
</dbReference>
<dbReference type="SUPFAM" id="SSF110395">
    <property type="entry name" value="CutC-like"/>
    <property type="match status" value="1"/>
</dbReference>
<dbReference type="InterPro" id="IPR036822">
    <property type="entry name" value="CutC-like_dom_sf"/>
</dbReference>
<dbReference type="InterPro" id="IPR005627">
    <property type="entry name" value="CutC-like"/>
</dbReference>
<protein>
    <recommendedName>
        <fullName evidence="2">PF03932 family protein CutC</fullName>
    </recommendedName>
</protein>
<proteinExistence type="inferred from homology"/>